<dbReference type="PATRIC" id="fig|1225564.3.peg.3911"/>
<evidence type="ECO:0000313" key="1">
    <source>
        <dbReference type="EMBL" id="KLK92310.1"/>
    </source>
</evidence>
<comment type="caution">
    <text evidence="1">The sequence shown here is derived from an EMBL/GenBank/DDBJ whole genome shotgun (WGS) entry which is preliminary data.</text>
</comment>
<accession>A0A0H1RAT0</accession>
<dbReference type="AlphaFoldDB" id="A0A0H1RAT0"/>
<protein>
    <submittedName>
        <fullName evidence="1">Uncharacterized protein</fullName>
    </submittedName>
</protein>
<dbReference type="EMBL" id="LCYG01000037">
    <property type="protein sequence ID" value="KLK92310.1"/>
    <property type="molecule type" value="Genomic_DNA"/>
</dbReference>
<sequence>MGVLSSTSFKLGAAAADANDYIGYNSRTGDLWYDSNGNRAGGYVVFANIGANKAIAYNDFVVI</sequence>
<gene>
    <name evidence="1" type="ORF">AA309_15105</name>
</gene>
<dbReference type="Proteomes" id="UP000035489">
    <property type="component" value="Unassembled WGS sequence"/>
</dbReference>
<evidence type="ECO:0000313" key="2">
    <source>
        <dbReference type="Proteomes" id="UP000035489"/>
    </source>
</evidence>
<proteinExistence type="predicted"/>
<organism evidence="1 2">
    <name type="scientific">Microvirga vignae</name>
    <dbReference type="NCBI Taxonomy" id="1225564"/>
    <lineage>
        <taxon>Bacteria</taxon>
        <taxon>Pseudomonadati</taxon>
        <taxon>Pseudomonadota</taxon>
        <taxon>Alphaproteobacteria</taxon>
        <taxon>Hyphomicrobiales</taxon>
        <taxon>Methylobacteriaceae</taxon>
        <taxon>Microvirga</taxon>
    </lineage>
</organism>
<keyword evidence="2" id="KW-1185">Reference proteome</keyword>
<reference evidence="1 2" key="1">
    <citation type="submission" date="2015-05" db="EMBL/GenBank/DDBJ databases">
        <title>Draft genome sequence of Microvirga vignae strain BR3299, a novel nitrogen fixing bacteria isolated from Brazil semi-aired region.</title>
        <authorList>
            <person name="Zilli J.E."/>
            <person name="Passos S.R."/>
            <person name="Leite J."/>
            <person name="Baldani J.I."/>
            <person name="Xavier G.R."/>
            <person name="Rumjaneck N.G."/>
            <person name="Simoes-Araujo J.L."/>
        </authorList>
    </citation>
    <scope>NUCLEOTIDE SEQUENCE [LARGE SCALE GENOMIC DNA]</scope>
    <source>
        <strain evidence="1 2">BR3299</strain>
    </source>
</reference>
<name>A0A0H1RAT0_9HYPH</name>